<dbReference type="Pfam" id="PF00196">
    <property type="entry name" value="GerE"/>
    <property type="match status" value="1"/>
</dbReference>
<evidence type="ECO:0000256" key="3">
    <source>
        <dbReference type="SAM" id="MobiDB-lite"/>
    </source>
</evidence>
<feature type="compositionally biased region" description="Basic and acidic residues" evidence="3">
    <location>
        <begin position="844"/>
        <end position="854"/>
    </location>
</feature>
<dbReference type="InterPro" id="IPR027417">
    <property type="entry name" value="P-loop_NTPase"/>
</dbReference>
<dbReference type="SUPFAM" id="SSF52540">
    <property type="entry name" value="P-loop containing nucleoside triphosphate hydrolases"/>
    <property type="match status" value="1"/>
</dbReference>
<evidence type="ECO:0000259" key="4">
    <source>
        <dbReference type="PROSITE" id="PS50043"/>
    </source>
</evidence>
<dbReference type="SUPFAM" id="SSF48452">
    <property type="entry name" value="TPR-like"/>
    <property type="match status" value="1"/>
</dbReference>
<dbReference type="PANTHER" id="PTHR16305">
    <property type="entry name" value="TESTICULAR SOLUBLE ADENYLYL CYCLASE"/>
    <property type="match status" value="1"/>
</dbReference>
<evidence type="ECO:0000256" key="2">
    <source>
        <dbReference type="ARBA" id="ARBA00022840"/>
    </source>
</evidence>
<dbReference type="InterPro" id="IPR000792">
    <property type="entry name" value="Tscrpt_reg_LuxR_C"/>
</dbReference>
<dbReference type="PRINTS" id="PR00038">
    <property type="entry name" value="HTHLUXR"/>
</dbReference>
<dbReference type="EMBL" id="JAPDDP010000094">
    <property type="protein sequence ID" value="MDA0184994.1"/>
    <property type="molecule type" value="Genomic_DNA"/>
</dbReference>
<gene>
    <name evidence="5" type="ORF">OJ997_32115</name>
</gene>
<feature type="domain" description="HTH luxR-type" evidence="4">
    <location>
        <begin position="845"/>
        <end position="910"/>
    </location>
</feature>
<dbReference type="CDD" id="cd06170">
    <property type="entry name" value="LuxR_C_like"/>
    <property type="match status" value="1"/>
</dbReference>
<sequence>MLVGRESEFAKLAEGVQRAHEARGAALVVRGEAGIGKTALLADLERCAAGVQVLKAHGVESESTLAYAGLTELLHPVLHLLPRLPQRRRTALEAALGLGHEQVNDPFGAYAATLSLLAEAAEDRPVLALVDDAHLLDAESANALRFSARRLANDPVCIVLAMRTGEGIDFESSGFAQVALSGLSPEAARAVLGAVSPEVLHQLHGGTGGNPLALRELARLLSPAQLQGRDRLPDPLPVGPAIARAFGARIEALPEPTQSALVIAAADESGLVVNTARALRMRGLALEDLDVAVAVELVALEDGRLAFAHPLIRSTAYRRAAPSARRDAHLALAEAMREDPPSRARRAWHLASATIEPDEHIAAELERVATDARTRGAPAVAGRALEVAARVTTPGSVRVRRLLSGAAAHHQAGQPTHAVALLDAAMAEIDDPLARADAQRLRAQVITFHGGSAPIRALLIDEAARVELHDPTRAAVLRLDAAMASMMMGEPLEAERLAEQAWPQVRDTPLFRPFAALAVGTARILRGDGARGLPLLEEAIAYVERGDFWALGPYGGQMFMAELTAGRATTAVARSERAAERLRAEGMLSALPAALFSIAWARMTIGEWQGAEEAANESLAIARDVGQRALEIEPMSLLAWLAGVQGRFDEGRALVATALEQGTAHGVDSIRTVGGWVLGRLELSAGDLEAAAATLEEVGRFSLERGMEAPAIAPWAQDLAEVLIRLGRHADAEATLRVLERQARKTQIDESAFAGALRCRGLIADDFDGSFQASLERHEQVPDPFERARTELCFGERLRRAGRRAEARVVLRAALATFERLGAEPWARRAHAELAGSGERARRRTPDTADRLTPQERQVAALVARGATNREAAATLFVSPKTIETHLSHVYRKLGVRSRAELAHRLAAGSTDG</sequence>
<dbReference type="SMART" id="SM00421">
    <property type="entry name" value="HTH_LUXR"/>
    <property type="match status" value="1"/>
</dbReference>
<name>A0A9X3NF60_9ACTN</name>
<evidence type="ECO:0000313" key="5">
    <source>
        <dbReference type="EMBL" id="MDA0184994.1"/>
    </source>
</evidence>
<dbReference type="GO" id="GO:0003677">
    <property type="term" value="F:DNA binding"/>
    <property type="evidence" value="ECO:0007669"/>
    <property type="project" value="InterPro"/>
</dbReference>
<evidence type="ECO:0000256" key="1">
    <source>
        <dbReference type="ARBA" id="ARBA00022741"/>
    </source>
</evidence>
<keyword evidence="1" id="KW-0547">Nucleotide-binding</keyword>
<accession>A0A9X3NF60</accession>
<dbReference type="PANTHER" id="PTHR16305:SF35">
    <property type="entry name" value="TRANSCRIPTIONAL ACTIVATOR DOMAIN"/>
    <property type="match status" value="1"/>
</dbReference>
<dbReference type="GO" id="GO:0006355">
    <property type="term" value="P:regulation of DNA-templated transcription"/>
    <property type="evidence" value="ECO:0007669"/>
    <property type="project" value="InterPro"/>
</dbReference>
<dbReference type="InterPro" id="IPR016032">
    <property type="entry name" value="Sig_transdc_resp-reg_C-effctor"/>
</dbReference>
<protein>
    <submittedName>
        <fullName evidence="5">LuxR C-terminal-related transcriptional regulator</fullName>
    </submittedName>
</protein>
<dbReference type="GO" id="GO:0005737">
    <property type="term" value="C:cytoplasm"/>
    <property type="evidence" value="ECO:0007669"/>
    <property type="project" value="TreeGrafter"/>
</dbReference>
<dbReference type="Gene3D" id="1.25.40.10">
    <property type="entry name" value="Tetratricopeptide repeat domain"/>
    <property type="match status" value="1"/>
</dbReference>
<keyword evidence="6" id="KW-1185">Reference proteome</keyword>
<dbReference type="InterPro" id="IPR011990">
    <property type="entry name" value="TPR-like_helical_dom_sf"/>
</dbReference>
<dbReference type="InterPro" id="IPR041664">
    <property type="entry name" value="AAA_16"/>
</dbReference>
<dbReference type="GO" id="GO:0005524">
    <property type="term" value="F:ATP binding"/>
    <property type="evidence" value="ECO:0007669"/>
    <property type="project" value="UniProtKB-KW"/>
</dbReference>
<dbReference type="PROSITE" id="PS50043">
    <property type="entry name" value="HTH_LUXR_2"/>
    <property type="match status" value="1"/>
</dbReference>
<keyword evidence="2" id="KW-0067">ATP-binding</keyword>
<dbReference type="Gene3D" id="1.10.10.10">
    <property type="entry name" value="Winged helix-like DNA-binding domain superfamily/Winged helix DNA-binding domain"/>
    <property type="match status" value="1"/>
</dbReference>
<reference evidence="5" key="1">
    <citation type="submission" date="2022-10" db="EMBL/GenBank/DDBJ databases">
        <title>The WGS of Solirubrobacter phytolaccae KCTC 29190.</title>
        <authorList>
            <person name="Jiang Z."/>
        </authorList>
    </citation>
    <scope>NUCLEOTIDE SEQUENCE</scope>
    <source>
        <strain evidence="5">KCTC 29190</strain>
    </source>
</reference>
<dbReference type="AlphaFoldDB" id="A0A9X3NF60"/>
<dbReference type="SUPFAM" id="SSF46894">
    <property type="entry name" value="C-terminal effector domain of the bipartite response regulators"/>
    <property type="match status" value="1"/>
</dbReference>
<feature type="region of interest" description="Disordered" evidence="3">
    <location>
        <begin position="833"/>
        <end position="854"/>
    </location>
</feature>
<dbReference type="Proteomes" id="UP001147653">
    <property type="component" value="Unassembled WGS sequence"/>
</dbReference>
<proteinExistence type="predicted"/>
<comment type="caution">
    <text evidence="5">The sequence shown here is derived from an EMBL/GenBank/DDBJ whole genome shotgun (WGS) entry which is preliminary data.</text>
</comment>
<dbReference type="Pfam" id="PF13191">
    <property type="entry name" value="AAA_16"/>
    <property type="match status" value="1"/>
</dbReference>
<evidence type="ECO:0000313" key="6">
    <source>
        <dbReference type="Proteomes" id="UP001147653"/>
    </source>
</evidence>
<dbReference type="RefSeq" id="WP_270029466.1">
    <property type="nucleotide sequence ID" value="NZ_JAPDDP010000094.1"/>
</dbReference>
<dbReference type="InterPro" id="IPR036388">
    <property type="entry name" value="WH-like_DNA-bd_sf"/>
</dbReference>
<dbReference type="GO" id="GO:0004016">
    <property type="term" value="F:adenylate cyclase activity"/>
    <property type="evidence" value="ECO:0007669"/>
    <property type="project" value="TreeGrafter"/>
</dbReference>
<organism evidence="5 6">
    <name type="scientific">Solirubrobacter phytolaccae</name>
    <dbReference type="NCBI Taxonomy" id="1404360"/>
    <lineage>
        <taxon>Bacteria</taxon>
        <taxon>Bacillati</taxon>
        <taxon>Actinomycetota</taxon>
        <taxon>Thermoleophilia</taxon>
        <taxon>Solirubrobacterales</taxon>
        <taxon>Solirubrobacteraceae</taxon>
        <taxon>Solirubrobacter</taxon>
    </lineage>
</organism>